<name>A0A0F9QW84_9ZZZZ</name>
<dbReference type="AlphaFoldDB" id="A0A0F9QW84"/>
<comment type="caution">
    <text evidence="1">The sequence shown here is derived from an EMBL/GenBank/DDBJ whole genome shotgun (WGS) entry which is preliminary data.</text>
</comment>
<gene>
    <name evidence="1" type="ORF">LCGC14_0651190</name>
</gene>
<proteinExistence type="predicted"/>
<reference evidence="1" key="1">
    <citation type="journal article" date="2015" name="Nature">
        <title>Complex archaea that bridge the gap between prokaryotes and eukaryotes.</title>
        <authorList>
            <person name="Spang A."/>
            <person name="Saw J.H."/>
            <person name="Jorgensen S.L."/>
            <person name="Zaremba-Niedzwiedzka K."/>
            <person name="Martijn J."/>
            <person name="Lind A.E."/>
            <person name="van Eijk R."/>
            <person name="Schleper C."/>
            <person name="Guy L."/>
            <person name="Ettema T.J."/>
        </authorList>
    </citation>
    <scope>NUCLEOTIDE SEQUENCE</scope>
</reference>
<evidence type="ECO:0000313" key="1">
    <source>
        <dbReference type="EMBL" id="KKN48620.1"/>
    </source>
</evidence>
<dbReference type="EMBL" id="LAZR01001213">
    <property type="protein sequence ID" value="KKN48620.1"/>
    <property type="molecule type" value="Genomic_DNA"/>
</dbReference>
<accession>A0A0F9QW84</accession>
<protein>
    <submittedName>
        <fullName evidence="1">Uncharacterized protein</fullName>
    </submittedName>
</protein>
<organism evidence="1">
    <name type="scientific">marine sediment metagenome</name>
    <dbReference type="NCBI Taxonomy" id="412755"/>
    <lineage>
        <taxon>unclassified sequences</taxon>
        <taxon>metagenomes</taxon>
        <taxon>ecological metagenomes</taxon>
    </lineage>
</organism>
<sequence length="38" mass="4474">MEIKKKKPGCFGNCYSKKDCFSCKYSKECQKKLYTEAQ</sequence>